<dbReference type="Pfam" id="PF00676">
    <property type="entry name" value="E1_dh"/>
    <property type="match status" value="1"/>
</dbReference>
<dbReference type="Proteomes" id="UP000782312">
    <property type="component" value="Unassembled WGS sequence"/>
</dbReference>
<dbReference type="EMBL" id="JACPUR010000038">
    <property type="protein sequence ID" value="MBI3129164.1"/>
    <property type="molecule type" value="Genomic_DNA"/>
</dbReference>
<protein>
    <submittedName>
        <fullName evidence="5">Thiamine pyrophosphate-dependent dehydrogenase E1 component subunit alpha</fullName>
    </submittedName>
</protein>
<evidence type="ECO:0000313" key="6">
    <source>
        <dbReference type="Proteomes" id="UP000782312"/>
    </source>
</evidence>
<keyword evidence="2" id="KW-0560">Oxidoreductase</keyword>
<evidence type="ECO:0000256" key="3">
    <source>
        <dbReference type="ARBA" id="ARBA00023052"/>
    </source>
</evidence>
<dbReference type="InterPro" id="IPR029061">
    <property type="entry name" value="THDP-binding"/>
</dbReference>
<comment type="cofactor">
    <cofactor evidence="1">
        <name>thiamine diphosphate</name>
        <dbReference type="ChEBI" id="CHEBI:58937"/>
    </cofactor>
</comment>
<dbReference type="InterPro" id="IPR001017">
    <property type="entry name" value="DH_E1"/>
</dbReference>
<sequence length="323" mass="35194">MPELSRTKALWIYETMVRIRRFEERSIELFQAGELPGFLHAYIGEEAVAAGVCAHLTDKDQITSTHRGHGHMVAKGLKYEGMFAELYARRTGYCKGKGGSMHIADQDLGVLGANGIVGGGIPIAAGAALGIKLKGERHVVVSFFGDGASNEGAFHEGINLASVWKLPAVFVCENNGFAESTPRPTHQAVRDVADRAKAYGIPGVTVDGMDPAAVYETAGEAIERARRGEGPTLIEAKTMRFLGHYVGDPGTAYGHDKEVVKWKKRDPLQAFGAFLEKKKWMTPKTREEIWARVHAAIERGVEFGRTSPEPELSDALTDIYVSL</sequence>
<organism evidence="5 6">
    <name type="scientific">Tectimicrobiota bacterium</name>
    <dbReference type="NCBI Taxonomy" id="2528274"/>
    <lineage>
        <taxon>Bacteria</taxon>
        <taxon>Pseudomonadati</taxon>
        <taxon>Nitrospinota/Tectimicrobiota group</taxon>
        <taxon>Candidatus Tectimicrobiota</taxon>
    </lineage>
</organism>
<dbReference type="SUPFAM" id="SSF52518">
    <property type="entry name" value="Thiamin diphosphate-binding fold (THDP-binding)"/>
    <property type="match status" value="1"/>
</dbReference>
<evidence type="ECO:0000313" key="5">
    <source>
        <dbReference type="EMBL" id="MBI3129164.1"/>
    </source>
</evidence>
<dbReference type="GO" id="GO:0004739">
    <property type="term" value="F:pyruvate dehydrogenase (acetyl-transferring) activity"/>
    <property type="evidence" value="ECO:0007669"/>
    <property type="project" value="TreeGrafter"/>
</dbReference>
<dbReference type="CDD" id="cd02000">
    <property type="entry name" value="TPP_E1_PDC_ADC_BCADC"/>
    <property type="match status" value="1"/>
</dbReference>
<name>A0A932I0K2_UNCTE</name>
<dbReference type="GO" id="GO:0006086">
    <property type="term" value="P:pyruvate decarboxylation to acetyl-CoA"/>
    <property type="evidence" value="ECO:0007669"/>
    <property type="project" value="TreeGrafter"/>
</dbReference>
<evidence type="ECO:0000256" key="2">
    <source>
        <dbReference type="ARBA" id="ARBA00023002"/>
    </source>
</evidence>
<keyword evidence="3" id="KW-0786">Thiamine pyrophosphate</keyword>
<feature type="domain" description="Dehydrogenase E1 component" evidence="4">
    <location>
        <begin position="15"/>
        <end position="311"/>
    </location>
</feature>
<dbReference type="InterPro" id="IPR050642">
    <property type="entry name" value="PDH_E1_Alpha_Subunit"/>
</dbReference>
<gene>
    <name evidence="5" type="ORF">HYZ11_16275</name>
</gene>
<dbReference type="Gene3D" id="3.40.50.970">
    <property type="match status" value="1"/>
</dbReference>
<proteinExistence type="predicted"/>
<evidence type="ECO:0000256" key="1">
    <source>
        <dbReference type="ARBA" id="ARBA00001964"/>
    </source>
</evidence>
<dbReference type="PANTHER" id="PTHR11516">
    <property type="entry name" value="PYRUVATE DEHYDROGENASE E1 COMPONENT, ALPHA SUBUNIT BACTERIAL AND ORGANELLAR"/>
    <property type="match status" value="1"/>
</dbReference>
<reference evidence="5" key="1">
    <citation type="submission" date="2020-07" db="EMBL/GenBank/DDBJ databases">
        <title>Huge and variable diversity of episymbiotic CPR bacteria and DPANN archaea in groundwater ecosystems.</title>
        <authorList>
            <person name="He C.Y."/>
            <person name="Keren R."/>
            <person name="Whittaker M."/>
            <person name="Farag I.F."/>
            <person name="Doudna J."/>
            <person name="Cate J.H.D."/>
            <person name="Banfield J.F."/>
        </authorList>
    </citation>
    <scope>NUCLEOTIDE SEQUENCE</scope>
    <source>
        <strain evidence="5">NC_groundwater_763_Ag_S-0.2um_68_21</strain>
    </source>
</reference>
<dbReference type="PANTHER" id="PTHR11516:SF60">
    <property type="entry name" value="PYRUVATE DEHYDROGENASE E1 COMPONENT SUBUNIT ALPHA"/>
    <property type="match status" value="1"/>
</dbReference>
<evidence type="ECO:0000259" key="4">
    <source>
        <dbReference type="Pfam" id="PF00676"/>
    </source>
</evidence>
<dbReference type="AlphaFoldDB" id="A0A932I0K2"/>
<accession>A0A932I0K2</accession>
<comment type="caution">
    <text evidence="5">The sequence shown here is derived from an EMBL/GenBank/DDBJ whole genome shotgun (WGS) entry which is preliminary data.</text>
</comment>